<accession>A0AAV9S6P8</accession>
<evidence type="ECO:0000313" key="16">
    <source>
        <dbReference type="Proteomes" id="UP001311232"/>
    </source>
</evidence>
<evidence type="ECO:0000256" key="2">
    <source>
        <dbReference type="ARBA" id="ARBA00004607"/>
    </source>
</evidence>
<dbReference type="InterPro" id="IPR015943">
    <property type="entry name" value="WD40/YVTN_repeat-like_dom_sf"/>
</dbReference>
<dbReference type="GO" id="GO:0060271">
    <property type="term" value="P:cilium assembly"/>
    <property type="evidence" value="ECO:0007669"/>
    <property type="project" value="UniProtKB-ARBA"/>
</dbReference>
<reference evidence="15 16" key="1">
    <citation type="submission" date="2021-06" db="EMBL/GenBank/DDBJ databases">
        <authorList>
            <person name="Palmer J.M."/>
        </authorList>
    </citation>
    <scope>NUCLEOTIDE SEQUENCE [LARGE SCALE GENOMIC DNA]</scope>
    <source>
        <strain evidence="15 16">MEX-2019</strain>
        <tissue evidence="15">Muscle</tissue>
    </source>
</reference>
<evidence type="ECO:0000256" key="6">
    <source>
        <dbReference type="ARBA" id="ARBA00022737"/>
    </source>
</evidence>
<keyword evidence="7" id="KW-0970">Cilium biogenesis/degradation</keyword>
<dbReference type="Gene3D" id="1.10.472.80">
    <property type="entry name" value="Ypt/Rab-GAP domain of gyp1p, domain 3"/>
    <property type="match status" value="1"/>
</dbReference>
<comment type="caution">
    <text evidence="15">The sequence shown here is derived from an EMBL/GenBank/DDBJ whole genome shotgun (WGS) entry which is preliminary data.</text>
</comment>
<evidence type="ECO:0000256" key="12">
    <source>
        <dbReference type="SAM" id="Coils"/>
    </source>
</evidence>
<dbReference type="PANTHER" id="PTHR19853:SF1">
    <property type="entry name" value="TBC1 DOMAIN FAMILY MEMBER 31"/>
    <property type="match status" value="1"/>
</dbReference>
<dbReference type="GO" id="GO:0036064">
    <property type="term" value="C:ciliary basal body"/>
    <property type="evidence" value="ECO:0007669"/>
    <property type="project" value="TreeGrafter"/>
</dbReference>
<keyword evidence="5" id="KW-0853">WD repeat</keyword>
<evidence type="ECO:0000256" key="3">
    <source>
        <dbReference type="ARBA" id="ARBA00014199"/>
    </source>
</evidence>
<dbReference type="GO" id="GO:0060090">
    <property type="term" value="F:molecular adaptor activity"/>
    <property type="evidence" value="ECO:0007669"/>
    <property type="project" value="UniProtKB-ARBA"/>
</dbReference>
<evidence type="ECO:0000256" key="9">
    <source>
        <dbReference type="ARBA" id="ARBA00023212"/>
    </source>
</evidence>
<feature type="coiled-coil region" evidence="12">
    <location>
        <begin position="806"/>
        <end position="833"/>
    </location>
</feature>
<keyword evidence="4" id="KW-0963">Cytoplasm</keyword>
<evidence type="ECO:0000259" key="14">
    <source>
        <dbReference type="PROSITE" id="PS50086"/>
    </source>
</evidence>
<dbReference type="SUPFAM" id="SSF56024">
    <property type="entry name" value="Phospholipase D/nuclease"/>
    <property type="match status" value="1"/>
</dbReference>
<dbReference type="Pfam" id="PF00566">
    <property type="entry name" value="RabGAP-TBC"/>
    <property type="match status" value="1"/>
</dbReference>
<dbReference type="InterPro" id="IPR001680">
    <property type="entry name" value="WD40_rpt"/>
</dbReference>
<feature type="region of interest" description="Disordered" evidence="13">
    <location>
        <begin position="369"/>
        <end position="396"/>
    </location>
</feature>
<dbReference type="Gene3D" id="3.30.870.10">
    <property type="entry name" value="Endonuclease Chain A"/>
    <property type="match status" value="1"/>
</dbReference>
<dbReference type="Gene3D" id="2.130.10.10">
    <property type="entry name" value="YVTN repeat-like/Quinoprotein amine dehydrogenase"/>
    <property type="match status" value="2"/>
</dbReference>
<dbReference type="Proteomes" id="UP001311232">
    <property type="component" value="Unassembled WGS sequence"/>
</dbReference>
<comment type="function">
    <text evidence="11">Molecular adapter which is involved in cilium biogenesis. Part of a functional complex including OFD1 a centriolar protein involved in cilium assembly. Could regulate the cAMP-dependent phosphorylation of OFD1, and its subsequent ubiquitination by PJA2 which ultimately leads to its proteasomal degradation.</text>
</comment>
<feature type="domain" description="Rab-GAP TBC" evidence="14">
    <location>
        <begin position="416"/>
        <end position="591"/>
    </location>
</feature>
<dbReference type="Pfam" id="PF07894">
    <property type="entry name" value="SACK1"/>
    <property type="match status" value="1"/>
</dbReference>
<evidence type="ECO:0000256" key="1">
    <source>
        <dbReference type="ARBA" id="ARBA00004120"/>
    </source>
</evidence>
<feature type="coiled-coil region" evidence="12">
    <location>
        <begin position="860"/>
        <end position="921"/>
    </location>
</feature>
<dbReference type="Pfam" id="PF00400">
    <property type="entry name" value="WD40"/>
    <property type="match status" value="1"/>
</dbReference>
<evidence type="ECO:0000256" key="8">
    <source>
        <dbReference type="ARBA" id="ARBA00023054"/>
    </source>
</evidence>
<keyword evidence="10" id="KW-0966">Cell projection</keyword>
<dbReference type="InterPro" id="IPR000195">
    <property type="entry name" value="Rab-GAP-TBC_dom"/>
</dbReference>
<evidence type="ECO:0000256" key="13">
    <source>
        <dbReference type="SAM" id="MobiDB-lite"/>
    </source>
</evidence>
<dbReference type="InterPro" id="IPR012461">
    <property type="entry name" value="SACK1"/>
</dbReference>
<gene>
    <name evidence="15" type="ORF">CRENBAI_005472</name>
</gene>
<evidence type="ECO:0000313" key="15">
    <source>
        <dbReference type="EMBL" id="KAK5616995.1"/>
    </source>
</evidence>
<protein>
    <recommendedName>
        <fullName evidence="3">TBC1 domain family member 31</fullName>
    </recommendedName>
</protein>
<evidence type="ECO:0000256" key="7">
    <source>
        <dbReference type="ARBA" id="ARBA00022794"/>
    </source>
</evidence>
<dbReference type="InterPro" id="IPR035969">
    <property type="entry name" value="Rab-GAP_TBC_sf"/>
</dbReference>
<feature type="coiled-coil region" evidence="12">
    <location>
        <begin position="710"/>
        <end position="756"/>
    </location>
</feature>
<dbReference type="EMBL" id="JAHHUM010000867">
    <property type="protein sequence ID" value="KAK5616995.1"/>
    <property type="molecule type" value="Genomic_DNA"/>
</dbReference>
<dbReference type="FunFam" id="2.130.10.10:FF:000722">
    <property type="entry name" value="TBC1 domain family member 31"/>
    <property type="match status" value="1"/>
</dbReference>
<name>A0AAV9S6P8_9TELE</name>
<dbReference type="PANTHER" id="PTHR19853">
    <property type="entry name" value="WD REPEAT CONTAINING PROTEIN 3 WDR3"/>
    <property type="match status" value="1"/>
</dbReference>
<sequence>MEVTDIGNKEEGKVWHRKPTPGRSVLVTVDRTAQPTKTVRFLHVAFDTTGDSFLAGDHHGNIYLFDISRNRFRLVQKTGQACTALAFSLHRTTEFLVALADYTIKCFDKDTKQLVSWMRGHDGAVSSISVHSSGRYAISTSTDTAQLWDLDTFQRKRKLNIRQSVGIQKVFFLPLSNTILSCFSDDSIFAWESDTLFCKYQLPVPNAGPRISYKAFAATRDGKSLAAGGRSNLLHLWCLDRQQLVRVIQMPTQVRTVRQLEFLPDTFDGGASQTLGVLSQDGVMRFINIHTCKLLFLVGSVHEAITTVAVGPNGRHIAAIMDNGSINIYSVQSLTQELNKPPPSQVAVVSGGEADRDLRLKVKSGVVQRPARSSGRRTQVKILRPPAGSSAEDKENELPAGLNKKRLVALLKSFGEFPAKYRMFVWRSLLCLPENHAAYSSLTDKGLHSAFLTLHDKYPIKSHKLQRGLQRVLSALAHWAAIFAEVEYLPLVAFPFVKLFQNNPMLCFEVVATVIVNWCQHWFEYFPNPPLNILSMAENVLAHHDKELLQHLVDCGITSQLYVWPLLETLFSEVLTRDEWLRLFDNIFSNHPSFLLMACVAYAISCREPLLLCSQKKDFEYFFHHRNNLDVGAMIKEAYRIMGSTPADIHPRTMLSDFTPLTSSQYPVFNQYPEFIVEYQSRERERIRLQEMEYLKERQELSALRADFVRRQAEERAHYAQQELLQKAEEQRRNILAQEEEKLAQQRTKLAAMKRELKVKELHLLDATRRRFLKHQQEIQASQIQRLDQEISRKMDLREQETAAVVQDLEVRQMELEVQRKRLEQDLLMEQARVGREVEEEVQLKMREAERADESYSELLHSAESNLQALEESLAEAYQLGLESDWQREVLERLQRVDAEQERKRERLAELQRQTLGEEEKLAYTMRDVAGRKWDEVMSARAQFQEQRLPWSRAETAKGVNTASRKRSLATIVYLDERSGVRRRYLPTHRGVFPGYTFTVLSLLSVGSYYSPTKCCRGSKPLGKVRQRVQNLRIPSSSYCDYVASGSKLDLSHNESARFAADSLLCQGLEGYHNMLKAEGEVDFLSELEKDYILQNGSNANTDEAGEKDKMDIEFDCRSQFSSVLTNSVEYLDKKSHEDVKSAVPVSDDHSAEVFFQSDSSAAAMKDLVRQFLRKAKLALAIVMDSFSDPELLCDLLEASRKRNVSVHLLLDHLNLKVFVNVWQELELISKNFPKVSVRSVPGQTYCAKTGRKLTGQIAESFIIADWDEVLTGTYSFTWLSGQVHHNLLVLIKGSSVSHFQQEFVRLNSSSKPVPGFVTFITLPQSLCLYSTSNKPQNTVRKKRDTGLNTERIAPQLPLRPSVQPGAEYKMQSVTVGKPQHTLLAACTQLEEIAKVEQWERNQNQFHDHQNLPDPNVFSGRQSQLHSTPVITTAGNNVEVQKPHTLNAMSPTHGPQRNEHYQSALNKKNSLTHLDGSTEIVFPQQRNRNILTEPSGFTPGIETQRNQWDSSLNVYPKVELLCDQPKLLSPPTPQQIPSKRSHQITFRSPREQMSKLQPNISFQETSKQDEFMKQYQGPLNSPFYAVPSCVKPTPPGIGTCLSPQRQANSKWFLSDVQTKMHLYPVTSQQLNLTQRRHWSPQKATGPRVIGCYNSFSGTHVMGQAGWRPLQDSRNTSLERSLSMMERCTAGYRGAGLHPN</sequence>
<dbReference type="InterPro" id="IPR051570">
    <property type="entry name" value="TBC1_cilium_biogenesis"/>
</dbReference>
<dbReference type="PROSITE" id="PS50086">
    <property type="entry name" value="TBC_RABGAP"/>
    <property type="match status" value="1"/>
</dbReference>
<dbReference type="FunFam" id="1.10.472.80:FF:000022">
    <property type="entry name" value="TBC1 domain family, member 31"/>
    <property type="match status" value="1"/>
</dbReference>
<keyword evidence="6" id="KW-0677">Repeat</keyword>
<dbReference type="SUPFAM" id="SSF47923">
    <property type="entry name" value="Ypt/Rab-GAP domain of gyp1p"/>
    <property type="match status" value="1"/>
</dbReference>
<dbReference type="SUPFAM" id="SSF50978">
    <property type="entry name" value="WD40 repeat-like"/>
    <property type="match status" value="1"/>
</dbReference>
<dbReference type="GO" id="GO:0034451">
    <property type="term" value="C:centriolar satellite"/>
    <property type="evidence" value="ECO:0007669"/>
    <property type="project" value="UniProtKB-SubCell"/>
</dbReference>
<keyword evidence="16" id="KW-1185">Reference proteome</keyword>
<organism evidence="15 16">
    <name type="scientific">Crenichthys baileyi</name>
    <name type="common">White River springfish</name>
    <dbReference type="NCBI Taxonomy" id="28760"/>
    <lineage>
        <taxon>Eukaryota</taxon>
        <taxon>Metazoa</taxon>
        <taxon>Chordata</taxon>
        <taxon>Craniata</taxon>
        <taxon>Vertebrata</taxon>
        <taxon>Euteleostomi</taxon>
        <taxon>Actinopterygii</taxon>
        <taxon>Neopterygii</taxon>
        <taxon>Teleostei</taxon>
        <taxon>Neoteleostei</taxon>
        <taxon>Acanthomorphata</taxon>
        <taxon>Ovalentaria</taxon>
        <taxon>Atherinomorphae</taxon>
        <taxon>Cyprinodontiformes</taxon>
        <taxon>Goodeidae</taxon>
        <taxon>Crenichthys</taxon>
    </lineage>
</organism>
<evidence type="ECO:0000256" key="4">
    <source>
        <dbReference type="ARBA" id="ARBA00022490"/>
    </source>
</evidence>
<evidence type="ECO:0000256" key="10">
    <source>
        <dbReference type="ARBA" id="ARBA00023273"/>
    </source>
</evidence>
<comment type="subcellular location">
    <subcellularLocation>
        <location evidence="1">Cytoplasm</location>
        <location evidence="1">Cytoskeleton</location>
        <location evidence="1">Cilium basal body</location>
    </subcellularLocation>
    <subcellularLocation>
        <location evidence="2">Cytoplasm</location>
        <location evidence="2">Cytoskeleton</location>
        <location evidence="2">Microtubule organizing center</location>
        <location evidence="2">Centrosome</location>
        <location evidence="2">Centriolar satellite</location>
    </subcellularLocation>
</comment>
<dbReference type="SMART" id="SM00320">
    <property type="entry name" value="WD40"/>
    <property type="match status" value="7"/>
</dbReference>
<keyword evidence="9" id="KW-0206">Cytoskeleton</keyword>
<keyword evidence="8 12" id="KW-0175">Coiled coil</keyword>
<dbReference type="InterPro" id="IPR036322">
    <property type="entry name" value="WD40_repeat_dom_sf"/>
</dbReference>
<evidence type="ECO:0000256" key="11">
    <source>
        <dbReference type="ARBA" id="ARBA00034464"/>
    </source>
</evidence>
<evidence type="ECO:0000256" key="5">
    <source>
        <dbReference type="ARBA" id="ARBA00022574"/>
    </source>
</evidence>
<proteinExistence type="predicted"/>